<evidence type="ECO:0000256" key="4">
    <source>
        <dbReference type="ARBA" id="ARBA00022679"/>
    </source>
</evidence>
<keyword evidence="4 8" id="KW-0808">Transferase</keyword>
<dbReference type="GO" id="GO:0032259">
    <property type="term" value="P:methylation"/>
    <property type="evidence" value="ECO:0007669"/>
    <property type="project" value="UniProtKB-KW"/>
</dbReference>
<comment type="similarity">
    <text evidence="8">Belongs to the MGMT family.</text>
</comment>
<dbReference type="SUPFAM" id="SSF46767">
    <property type="entry name" value="Methylated DNA-protein cysteine methyltransferase, C-terminal domain"/>
    <property type="match status" value="1"/>
</dbReference>
<evidence type="ECO:0000256" key="8">
    <source>
        <dbReference type="HAMAP-Rule" id="MF_00772"/>
    </source>
</evidence>
<dbReference type="HAMAP" id="MF_00772">
    <property type="entry name" value="OGT"/>
    <property type="match status" value="1"/>
</dbReference>
<evidence type="ECO:0000259" key="9">
    <source>
        <dbReference type="Pfam" id="PF01035"/>
    </source>
</evidence>
<proteinExistence type="inferred from homology"/>
<evidence type="ECO:0000259" key="10">
    <source>
        <dbReference type="Pfam" id="PF02870"/>
    </source>
</evidence>
<feature type="domain" description="Methylated-DNA-[protein]-cysteine S-methyltransferase DNA binding" evidence="9">
    <location>
        <begin position="72"/>
        <end position="151"/>
    </location>
</feature>
<keyword evidence="5 8" id="KW-0227">DNA damage</keyword>
<dbReference type="PROSITE" id="PS00374">
    <property type="entry name" value="MGMT"/>
    <property type="match status" value="1"/>
</dbReference>
<dbReference type="EC" id="2.1.1.63" evidence="8"/>
<dbReference type="EMBL" id="JAGGLM010000007">
    <property type="protein sequence ID" value="MBP2032855.1"/>
    <property type="molecule type" value="Genomic_DNA"/>
</dbReference>
<sequence length="154" mass="17279">MISAYNYEFEIGKMVIVEENSFITNIYFGEVIPENANIVETQLIKKAYGQLQEYFNGSRKMFNLPLAAQGTDFQRKVWNYLQYIPYGKTCSYKNVADGIGNKKASRAVGMANNKNPILIVIPCHRVIGVNGSLVGYAGGLDVKKKLLNMEKINV</sequence>
<dbReference type="SUPFAM" id="SSF53155">
    <property type="entry name" value="Methylated DNA-protein cysteine methyltransferase domain"/>
    <property type="match status" value="1"/>
</dbReference>
<evidence type="ECO:0000256" key="1">
    <source>
        <dbReference type="ARBA" id="ARBA00001286"/>
    </source>
</evidence>
<dbReference type="InterPro" id="IPR036217">
    <property type="entry name" value="MethylDNA_cys_MeTrfase_DNAb"/>
</dbReference>
<comment type="caution">
    <text evidence="11">The sequence shown here is derived from an EMBL/GenBank/DDBJ whole genome shotgun (WGS) entry which is preliminary data.</text>
</comment>
<evidence type="ECO:0000256" key="5">
    <source>
        <dbReference type="ARBA" id="ARBA00022763"/>
    </source>
</evidence>
<evidence type="ECO:0000256" key="6">
    <source>
        <dbReference type="ARBA" id="ARBA00023204"/>
    </source>
</evidence>
<dbReference type="InterPro" id="IPR036631">
    <property type="entry name" value="MGMT_N_sf"/>
</dbReference>
<comment type="subcellular location">
    <subcellularLocation>
        <location evidence="8">Cytoplasm</location>
    </subcellularLocation>
</comment>
<dbReference type="InterPro" id="IPR014048">
    <property type="entry name" value="MethylDNA_cys_MeTrfase_DNA-bd"/>
</dbReference>
<accession>A0ABS4KTE3</accession>
<keyword evidence="6 8" id="KW-0234">DNA repair</keyword>
<evidence type="ECO:0000256" key="3">
    <source>
        <dbReference type="ARBA" id="ARBA00022603"/>
    </source>
</evidence>
<protein>
    <recommendedName>
        <fullName evidence="8">Methylated-DNA--protein-cysteine methyltransferase</fullName>
        <ecNumber evidence="8">2.1.1.63</ecNumber>
    </recommendedName>
    <alternativeName>
        <fullName evidence="8">6-O-methylguanine-DNA methyltransferase</fullName>
        <shortName evidence="8">MGMT</shortName>
    </alternativeName>
    <alternativeName>
        <fullName evidence="8">O-6-methylguanine-DNA-alkyltransferase</fullName>
    </alternativeName>
</protein>
<dbReference type="CDD" id="cd06445">
    <property type="entry name" value="ATase"/>
    <property type="match status" value="1"/>
</dbReference>
<feature type="domain" description="Methylguanine DNA methyltransferase ribonuclease-like" evidence="10">
    <location>
        <begin position="7"/>
        <end position="67"/>
    </location>
</feature>
<keyword evidence="3 8" id="KW-0489">Methyltransferase</keyword>
<dbReference type="Gene3D" id="3.30.160.70">
    <property type="entry name" value="Methylated DNA-protein cysteine methyltransferase domain"/>
    <property type="match status" value="1"/>
</dbReference>
<keyword evidence="2 8" id="KW-0963">Cytoplasm</keyword>
<dbReference type="InterPro" id="IPR008332">
    <property type="entry name" value="MethylG_MeTrfase_N"/>
</dbReference>
<comment type="miscellaneous">
    <text evidence="8">This enzyme catalyzes only one turnover and therefore is not strictly catalytic. According to one definition, an enzyme is a biocatalyst that acts repeatedly and over many reaction cycles.</text>
</comment>
<dbReference type="InterPro" id="IPR036388">
    <property type="entry name" value="WH-like_DNA-bd_sf"/>
</dbReference>
<evidence type="ECO:0000256" key="2">
    <source>
        <dbReference type="ARBA" id="ARBA00022490"/>
    </source>
</evidence>
<dbReference type="NCBIfam" id="TIGR00589">
    <property type="entry name" value="ogt"/>
    <property type="match status" value="1"/>
</dbReference>
<dbReference type="Pfam" id="PF01035">
    <property type="entry name" value="DNA_binding_1"/>
    <property type="match status" value="1"/>
</dbReference>
<dbReference type="InterPro" id="IPR001497">
    <property type="entry name" value="MethylDNA_cys_MeTrfase_AS"/>
</dbReference>
<comment type="catalytic activity">
    <reaction evidence="7 8">
        <text>a 6-O-methyl-2'-deoxyguanosine in DNA + L-cysteinyl-[protein] = S-methyl-L-cysteinyl-[protein] + a 2'-deoxyguanosine in DNA</text>
        <dbReference type="Rhea" id="RHEA:24000"/>
        <dbReference type="Rhea" id="RHEA-COMP:10131"/>
        <dbReference type="Rhea" id="RHEA-COMP:10132"/>
        <dbReference type="Rhea" id="RHEA-COMP:11367"/>
        <dbReference type="Rhea" id="RHEA-COMP:11368"/>
        <dbReference type="ChEBI" id="CHEBI:29950"/>
        <dbReference type="ChEBI" id="CHEBI:82612"/>
        <dbReference type="ChEBI" id="CHEBI:85445"/>
        <dbReference type="ChEBI" id="CHEBI:85448"/>
        <dbReference type="EC" id="2.1.1.63"/>
    </reaction>
</comment>
<feature type="active site" description="Nucleophile; methyl group acceptor" evidence="8">
    <location>
        <position position="123"/>
    </location>
</feature>
<dbReference type="PANTHER" id="PTHR10815:SF5">
    <property type="entry name" value="METHYLATED-DNA--PROTEIN-CYSTEINE METHYLTRANSFERASE"/>
    <property type="match status" value="1"/>
</dbReference>
<comment type="catalytic activity">
    <reaction evidence="1 8">
        <text>a 4-O-methyl-thymidine in DNA + L-cysteinyl-[protein] = a thymidine in DNA + S-methyl-L-cysteinyl-[protein]</text>
        <dbReference type="Rhea" id="RHEA:53428"/>
        <dbReference type="Rhea" id="RHEA-COMP:10131"/>
        <dbReference type="Rhea" id="RHEA-COMP:10132"/>
        <dbReference type="Rhea" id="RHEA-COMP:13555"/>
        <dbReference type="Rhea" id="RHEA-COMP:13556"/>
        <dbReference type="ChEBI" id="CHEBI:29950"/>
        <dbReference type="ChEBI" id="CHEBI:82612"/>
        <dbReference type="ChEBI" id="CHEBI:137386"/>
        <dbReference type="ChEBI" id="CHEBI:137387"/>
        <dbReference type="EC" id="2.1.1.63"/>
    </reaction>
</comment>
<organism evidence="11 12">
    <name type="scientific">Clostridium algifaecis</name>
    <dbReference type="NCBI Taxonomy" id="1472040"/>
    <lineage>
        <taxon>Bacteria</taxon>
        <taxon>Bacillati</taxon>
        <taxon>Bacillota</taxon>
        <taxon>Clostridia</taxon>
        <taxon>Eubacteriales</taxon>
        <taxon>Clostridiaceae</taxon>
        <taxon>Clostridium</taxon>
    </lineage>
</organism>
<evidence type="ECO:0000313" key="11">
    <source>
        <dbReference type="EMBL" id="MBP2032855.1"/>
    </source>
</evidence>
<evidence type="ECO:0000313" key="12">
    <source>
        <dbReference type="Proteomes" id="UP001519307"/>
    </source>
</evidence>
<dbReference type="RefSeq" id="WP_209702011.1">
    <property type="nucleotide sequence ID" value="NZ_JAGGLM010000007.1"/>
</dbReference>
<dbReference type="Pfam" id="PF02870">
    <property type="entry name" value="Methyltransf_1N"/>
    <property type="match status" value="1"/>
</dbReference>
<dbReference type="InterPro" id="IPR023546">
    <property type="entry name" value="MGMT"/>
</dbReference>
<dbReference type="Proteomes" id="UP001519307">
    <property type="component" value="Unassembled WGS sequence"/>
</dbReference>
<reference evidence="11 12" key="1">
    <citation type="submission" date="2021-03" db="EMBL/GenBank/DDBJ databases">
        <title>Genomic Encyclopedia of Type Strains, Phase IV (KMG-IV): sequencing the most valuable type-strain genomes for metagenomic binning, comparative biology and taxonomic classification.</title>
        <authorList>
            <person name="Goeker M."/>
        </authorList>
    </citation>
    <scope>NUCLEOTIDE SEQUENCE [LARGE SCALE GENOMIC DNA]</scope>
    <source>
        <strain evidence="11 12">DSM 28783</strain>
    </source>
</reference>
<dbReference type="Gene3D" id="1.10.10.10">
    <property type="entry name" value="Winged helix-like DNA-binding domain superfamily/Winged helix DNA-binding domain"/>
    <property type="match status" value="1"/>
</dbReference>
<dbReference type="GO" id="GO:0003908">
    <property type="term" value="F:methylated-DNA-[protein]-cysteine S-methyltransferase activity"/>
    <property type="evidence" value="ECO:0007669"/>
    <property type="project" value="UniProtKB-EC"/>
</dbReference>
<comment type="function">
    <text evidence="8">Involved in the cellular defense against the biological effects of O6-methylguanine (O6-MeG) and O4-methylthymine (O4-MeT) in DNA. Repairs the methylated nucleobase in DNA by stoichiometrically transferring the methyl group to a cysteine residue in the enzyme. This is a suicide reaction: the enzyme is irreversibly inactivated.</text>
</comment>
<dbReference type="PANTHER" id="PTHR10815">
    <property type="entry name" value="METHYLATED-DNA--PROTEIN-CYSTEINE METHYLTRANSFERASE"/>
    <property type="match status" value="1"/>
</dbReference>
<gene>
    <name evidence="11" type="ORF">J2Z42_001529</name>
</gene>
<name>A0ABS4KTE3_9CLOT</name>
<keyword evidence="12" id="KW-1185">Reference proteome</keyword>
<evidence type="ECO:0000256" key="7">
    <source>
        <dbReference type="ARBA" id="ARBA00049348"/>
    </source>
</evidence>